<evidence type="ECO:0000313" key="2">
    <source>
        <dbReference type="Proteomes" id="UP000281028"/>
    </source>
</evidence>
<gene>
    <name evidence="1" type="ORF">ECE50_011550</name>
</gene>
<protein>
    <submittedName>
        <fullName evidence="1">Uncharacterized protein</fullName>
    </submittedName>
</protein>
<evidence type="ECO:0000313" key="1">
    <source>
        <dbReference type="EMBL" id="NSL87471.1"/>
    </source>
</evidence>
<organism evidence="1 2">
    <name type="scientific">Chitinophaga solisilvae</name>
    <dbReference type="NCBI Taxonomy" id="1233460"/>
    <lineage>
        <taxon>Bacteria</taxon>
        <taxon>Pseudomonadati</taxon>
        <taxon>Bacteroidota</taxon>
        <taxon>Chitinophagia</taxon>
        <taxon>Chitinophagales</taxon>
        <taxon>Chitinophagaceae</taxon>
        <taxon>Chitinophaga</taxon>
    </lineage>
</organism>
<sequence length="88" mass="9700">MKKVVPVLLLCSSVVLLYACRGILKDTVPTQTNSPDLLPLFVITLGNCPQIPPSVTTPNTLVITDKDQLQTEHLKDAVLSIIDIYQRK</sequence>
<dbReference type="Proteomes" id="UP000281028">
    <property type="component" value="Unassembled WGS sequence"/>
</dbReference>
<accession>A0A433WHL5</accession>
<name>A0A433WHL5_9BACT</name>
<dbReference type="OrthoDB" id="678652at2"/>
<reference evidence="1" key="1">
    <citation type="submission" date="2020-05" db="EMBL/GenBank/DDBJ databases">
        <title>Chitinophaga laudate sp. nov., isolated from a tropical peat swamp.</title>
        <authorList>
            <person name="Goh C.B.S."/>
            <person name="Lee M.S."/>
            <person name="Parimannan S."/>
            <person name="Pasbakhsh P."/>
            <person name="Yule C.M."/>
            <person name="Rajandas H."/>
            <person name="Loke S."/>
            <person name="Croft L."/>
            <person name="Tan J.B.L."/>
        </authorList>
    </citation>
    <scope>NUCLEOTIDE SEQUENCE</scope>
    <source>
        <strain evidence="1">Mgbs1</strain>
    </source>
</reference>
<dbReference type="PROSITE" id="PS51257">
    <property type="entry name" value="PROKAR_LIPOPROTEIN"/>
    <property type="match status" value="1"/>
</dbReference>
<proteinExistence type="predicted"/>
<comment type="caution">
    <text evidence="1">The sequence shown here is derived from an EMBL/GenBank/DDBJ whole genome shotgun (WGS) entry which is preliminary data.</text>
</comment>
<keyword evidence="2" id="KW-1185">Reference proteome</keyword>
<dbReference type="AlphaFoldDB" id="A0A433WHL5"/>
<dbReference type="EMBL" id="RIAR02000001">
    <property type="protein sequence ID" value="NSL87471.1"/>
    <property type="molecule type" value="Genomic_DNA"/>
</dbReference>